<dbReference type="RefSeq" id="XP_027196674.1">
    <property type="nucleotide sequence ID" value="XM_027340873.1"/>
</dbReference>
<evidence type="ECO:0000313" key="3">
    <source>
        <dbReference type="RefSeq" id="XP_027196674.1"/>
    </source>
</evidence>
<sequence>MCTKNCCVLIVLLFIIPLIFWNLSSYVNKKFYSCFSTRENLKYSSLKLLLLYHDKTTKTKEYYHLHLILNDTLYIFETEFRICEQTKKKWHDDTRYRIDGTKLSKINQLKLENVFKPNDQLLVYRFRINVTTSISVIRKRMKKYRYLINTNLPPMNCITDAYNSTKETATTTTTTSTESSKKGYLIFYLNDELITKILEQKQKLPKNTYISTTDCPPGSKRRRNRRNVGGRSSSRNRRNSQSLQSGILDLDCIFGDYDYNNDYHDSDNDDHKESSSSSSSSFNENRPRQLILVIDMISISFTKLIEQPQEENLFNRRQTSSKPESIFIQWIIELYTQTSTSIIEISNQDRNHDHDHDNDHDHDHDHDYDHDHDHDHDKDHKVNSTKFCSGHIPFGYVHRSFVHNK</sequence>
<feature type="region of interest" description="Disordered" evidence="1">
    <location>
        <begin position="264"/>
        <end position="284"/>
    </location>
</feature>
<evidence type="ECO:0000256" key="1">
    <source>
        <dbReference type="SAM" id="MobiDB-lite"/>
    </source>
</evidence>
<dbReference type="KEGG" id="dpte:113791141"/>
<organism evidence="2 3">
    <name type="scientific">Dermatophagoides pteronyssinus</name>
    <name type="common">European house dust mite</name>
    <dbReference type="NCBI Taxonomy" id="6956"/>
    <lineage>
        <taxon>Eukaryota</taxon>
        <taxon>Metazoa</taxon>
        <taxon>Ecdysozoa</taxon>
        <taxon>Arthropoda</taxon>
        <taxon>Chelicerata</taxon>
        <taxon>Arachnida</taxon>
        <taxon>Acari</taxon>
        <taxon>Acariformes</taxon>
        <taxon>Sarcoptiformes</taxon>
        <taxon>Astigmata</taxon>
        <taxon>Psoroptidia</taxon>
        <taxon>Analgoidea</taxon>
        <taxon>Pyroglyphidae</taxon>
        <taxon>Dermatophagoidinae</taxon>
        <taxon>Dermatophagoides</taxon>
    </lineage>
</organism>
<keyword evidence="2" id="KW-1185">Reference proteome</keyword>
<evidence type="ECO:0000313" key="2">
    <source>
        <dbReference type="Proteomes" id="UP000515146"/>
    </source>
</evidence>
<accession>A0A6P6XXL7</accession>
<gene>
    <name evidence="3" type="primary">LOC113791141</name>
</gene>
<feature type="compositionally biased region" description="Basic and acidic residues" evidence="1">
    <location>
        <begin position="264"/>
        <end position="274"/>
    </location>
</feature>
<protein>
    <submittedName>
        <fullName evidence="3">Rho GTPase-activating protein gacU-like</fullName>
    </submittedName>
</protein>
<reference evidence="3" key="1">
    <citation type="submission" date="2025-08" db="UniProtKB">
        <authorList>
            <consortium name="RefSeq"/>
        </authorList>
    </citation>
    <scope>IDENTIFICATION</scope>
    <source>
        <strain evidence="3">Airmid</strain>
    </source>
</reference>
<name>A0A6P6XXL7_DERPT</name>
<dbReference type="InParanoid" id="A0A6P6XXL7"/>
<dbReference type="Proteomes" id="UP000515146">
    <property type="component" value="Unplaced"/>
</dbReference>
<feature type="region of interest" description="Disordered" evidence="1">
    <location>
        <begin position="349"/>
        <end position="380"/>
    </location>
</feature>
<dbReference type="AlphaFoldDB" id="A0A6P6XXL7"/>
<feature type="region of interest" description="Disordered" evidence="1">
    <location>
        <begin position="208"/>
        <end position="242"/>
    </location>
</feature>
<feature type="compositionally biased region" description="Basic residues" evidence="1">
    <location>
        <begin position="219"/>
        <end position="238"/>
    </location>
</feature>
<proteinExistence type="predicted"/>